<organism evidence="18 19">
    <name type="scientific">Undibacterium pigrum</name>
    <dbReference type="NCBI Taxonomy" id="401470"/>
    <lineage>
        <taxon>Bacteria</taxon>
        <taxon>Pseudomonadati</taxon>
        <taxon>Pseudomonadota</taxon>
        <taxon>Betaproteobacteria</taxon>
        <taxon>Burkholderiales</taxon>
        <taxon>Oxalobacteraceae</taxon>
        <taxon>Undibacterium</taxon>
    </lineage>
</organism>
<dbReference type="Gene3D" id="2.60.120.380">
    <property type="match status" value="1"/>
</dbReference>
<gene>
    <name evidence="18" type="ORF">DFR42_102242</name>
</gene>
<dbReference type="PANTHER" id="PTHR13062">
    <property type="entry name" value="COLLAGENASE"/>
    <property type="match status" value="1"/>
</dbReference>
<dbReference type="InterPro" id="IPR013661">
    <property type="entry name" value="Peptidase_M9_N_dom"/>
</dbReference>
<feature type="domain" description="Peptidase M9 collagenase N-terminal" evidence="17">
    <location>
        <begin position="90"/>
        <end position="272"/>
    </location>
</feature>
<comment type="catalytic activity">
    <reaction evidence="1">
        <text>Digestion of native collagen in the triple helical region at Xaa-|-Gly bonds. With synthetic peptides, a preference is shown for Gly at P3 and P1', Pro and Ala at P2 and P2', and hydroxyproline, Ala or Arg at P3'.</text>
        <dbReference type="EC" id="3.4.24.3"/>
    </reaction>
</comment>
<dbReference type="PRINTS" id="PR00931">
    <property type="entry name" value="MICOLLPTASE"/>
</dbReference>
<dbReference type="GO" id="GO:0005576">
    <property type="term" value="C:extracellular region"/>
    <property type="evidence" value="ECO:0007669"/>
    <property type="project" value="UniProtKB-SubCell"/>
</dbReference>
<dbReference type="RefSeq" id="WP_110254509.1">
    <property type="nucleotide sequence ID" value="NZ_QJKB01000002.1"/>
</dbReference>
<keyword evidence="12" id="KW-0865">Zymogen</keyword>
<dbReference type="Proteomes" id="UP000247792">
    <property type="component" value="Unassembled WGS sequence"/>
</dbReference>
<comment type="subcellular location">
    <subcellularLocation>
        <location evidence="3">Secreted</location>
    </subcellularLocation>
</comment>
<evidence type="ECO:0000256" key="4">
    <source>
        <dbReference type="ARBA" id="ARBA00012653"/>
    </source>
</evidence>
<keyword evidence="19" id="KW-1185">Reference proteome</keyword>
<evidence type="ECO:0000256" key="11">
    <source>
        <dbReference type="ARBA" id="ARBA00023049"/>
    </source>
</evidence>
<dbReference type="EMBL" id="QJKB01000002">
    <property type="protein sequence ID" value="PXX45030.1"/>
    <property type="molecule type" value="Genomic_DNA"/>
</dbReference>
<evidence type="ECO:0000256" key="8">
    <source>
        <dbReference type="ARBA" id="ARBA00022729"/>
    </source>
</evidence>
<keyword evidence="9" id="KW-0378">Hydrolase</keyword>
<evidence type="ECO:0000256" key="1">
    <source>
        <dbReference type="ARBA" id="ARBA00000424"/>
    </source>
</evidence>
<comment type="cofactor">
    <cofactor evidence="2">
        <name>Zn(2+)</name>
        <dbReference type="ChEBI" id="CHEBI:29105"/>
    </cofactor>
</comment>
<evidence type="ECO:0000256" key="3">
    <source>
        <dbReference type="ARBA" id="ARBA00004613"/>
    </source>
</evidence>
<evidence type="ECO:0000256" key="2">
    <source>
        <dbReference type="ARBA" id="ARBA00001947"/>
    </source>
</evidence>
<dbReference type="GO" id="GO:0008270">
    <property type="term" value="F:zinc ion binding"/>
    <property type="evidence" value="ECO:0007669"/>
    <property type="project" value="InterPro"/>
</dbReference>
<evidence type="ECO:0000256" key="7">
    <source>
        <dbReference type="ARBA" id="ARBA00022723"/>
    </source>
</evidence>
<dbReference type="GO" id="GO:0004222">
    <property type="term" value="F:metalloendopeptidase activity"/>
    <property type="evidence" value="ECO:0007669"/>
    <property type="project" value="UniProtKB-EC"/>
</dbReference>
<feature type="signal peptide" evidence="15">
    <location>
        <begin position="1"/>
        <end position="27"/>
    </location>
</feature>
<feature type="region of interest" description="Disordered" evidence="14">
    <location>
        <begin position="37"/>
        <end position="60"/>
    </location>
</feature>
<feature type="active site" evidence="13">
    <location>
        <position position="499"/>
    </location>
</feature>
<dbReference type="InterPro" id="IPR002169">
    <property type="entry name" value="Peptidase_M9A/M9B"/>
</dbReference>
<feature type="chain" id="PRO_5016311227" description="microbial collagenase" evidence="15">
    <location>
        <begin position="28"/>
        <end position="748"/>
    </location>
</feature>
<comment type="caution">
    <text evidence="18">The sequence shown here is derived from an EMBL/GenBank/DDBJ whole genome shotgun (WGS) entry which is preliminary data.</text>
</comment>
<evidence type="ECO:0000256" key="5">
    <source>
        <dbReference type="ARBA" id="ARBA00022525"/>
    </source>
</evidence>
<evidence type="ECO:0000256" key="9">
    <source>
        <dbReference type="ARBA" id="ARBA00022801"/>
    </source>
</evidence>
<evidence type="ECO:0000313" key="19">
    <source>
        <dbReference type="Proteomes" id="UP000247792"/>
    </source>
</evidence>
<evidence type="ECO:0000259" key="17">
    <source>
        <dbReference type="Pfam" id="PF08453"/>
    </source>
</evidence>
<dbReference type="Pfam" id="PF01752">
    <property type="entry name" value="Peptidase_M9"/>
    <property type="match status" value="1"/>
</dbReference>
<keyword evidence="8 15" id="KW-0732">Signal</keyword>
<dbReference type="InterPro" id="IPR007280">
    <property type="entry name" value="Peptidase_C_arc/bac"/>
</dbReference>
<evidence type="ECO:0000313" key="18">
    <source>
        <dbReference type="EMBL" id="PXX45030.1"/>
    </source>
</evidence>
<evidence type="ECO:0000256" key="10">
    <source>
        <dbReference type="ARBA" id="ARBA00022833"/>
    </source>
</evidence>
<evidence type="ECO:0000256" key="12">
    <source>
        <dbReference type="ARBA" id="ARBA00023145"/>
    </source>
</evidence>
<dbReference type="EC" id="3.4.24.3" evidence="4"/>
<evidence type="ECO:0000256" key="13">
    <source>
        <dbReference type="PIRSR" id="PIRSR602169-1"/>
    </source>
</evidence>
<reference evidence="18 19" key="1">
    <citation type="submission" date="2018-05" db="EMBL/GenBank/DDBJ databases">
        <title>Genomic Encyclopedia of Type Strains, Phase IV (KMG-IV): sequencing the most valuable type-strain genomes for metagenomic binning, comparative biology and taxonomic classification.</title>
        <authorList>
            <person name="Goeker M."/>
        </authorList>
    </citation>
    <scope>NUCLEOTIDE SEQUENCE [LARGE SCALE GENOMIC DNA]</scope>
    <source>
        <strain evidence="18 19">DSM 19792</strain>
    </source>
</reference>
<keyword evidence="5" id="KW-0964">Secreted</keyword>
<dbReference type="Gene3D" id="1.10.390.20">
    <property type="match status" value="1"/>
</dbReference>
<protein>
    <recommendedName>
        <fullName evidence="4">microbial collagenase</fullName>
        <ecNumber evidence="4">3.4.24.3</ecNumber>
    </recommendedName>
</protein>
<dbReference type="OrthoDB" id="9802683at2"/>
<keyword evidence="7" id="KW-0479">Metal-binding</keyword>
<dbReference type="Pfam" id="PF08453">
    <property type="entry name" value="Peptidase_M9_N"/>
    <property type="match status" value="1"/>
</dbReference>
<feature type="domain" description="Peptidase C-terminal archaeal/bacterial" evidence="16">
    <location>
        <begin position="668"/>
        <end position="732"/>
    </location>
</feature>
<sequence length="748" mass="82491">MLYPNKIASVAGLLALSLTGFMQVVQAAETEGHTRLKQAPMPHQRQSLPPTAEQKKFNLPPTNGTRLDLGIVDKQRSLMAPPPSADCKNMATLAGYSGDALATYIVNLPSYECHYGLFSLNATDAAKVYSPANFTAVVNRFAQEAANYNATNMNLVNLIIYLRAGYYLAGGNTIPAPAANLLTSMRAPIKQLVDGNQLFKTNTAGPSTAAETLKLVTNLHDEAYYLSSVKNIITRYTNTPSNPTASDALKADTAADGYTAALTVLFYGHSRPDALPLLRSDLSYATALNNFIVNNKTALLGTPREYQLSDTENEAFRFMQYPNQLPTVKPMVKYQLSHSTMTGTDAMMWLNAASAVKYYDNANCAEYGTCNYETTLANTILKNNYTCSPSLKIRAQDMTTAQMQDSCAMLAAEENYFHTMLQSKRQPVAGDNNTALEVVVFDDYTNYGKYASLLYGIDTNNGGMYLEGDPSVVGNQARFVAHEASWLRPTFQVWNLQHEYVHYLDGRFDMKGDFGAGTAKPTVWWIEGIAEYLSLKNNNQKAIDATRTGTNYKLSQIFGNTYSMSDYVTRAYNWGYMATRFMMEKHRNDVDAVIAKFRVGDYDGYQTYMNNIGTRYDNEFSTWMATVTTAGEPPLPVDNSLPDCPAGSYLGKNCVKRGYASSTQTYAYIMVPAGAKNLKLTTSGGTGDVDMYVSMDKYPSTGIYDYASVKSGNDESVTISNPTANRWYYIMLNARQSFAGVNVSATYD</sequence>
<dbReference type="GO" id="GO:0006508">
    <property type="term" value="P:proteolysis"/>
    <property type="evidence" value="ECO:0007669"/>
    <property type="project" value="UniProtKB-KW"/>
</dbReference>
<evidence type="ECO:0000256" key="15">
    <source>
        <dbReference type="SAM" id="SignalP"/>
    </source>
</evidence>
<dbReference type="AlphaFoldDB" id="A0A318JDJ5"/>
<dbReference type="Gene3D" id="3.40.30.160">
    <property type="entry name" value="Collagenase ColT, N-terminal domain"/>
    <property type="match status" value="1"/>
</dbReference>
<keyword evidence="6" id="KW-0645">Protease</keyword>
<dbReference type="Pfam" id="PF04151">
    <property type="entry name" value="PPC"/>
    <property type="match status" value="1"/>
</dbReference>
<name>A0A318JDJ5_9BURK</name>
<evidence type="ECO:0000256" key="14">
    <source>
        <dbReference type="SAM" id="MobiDB-lite"/>
    </source>
</evidence>
<dbReference type="PANTHER" id="PTHR13062:SF9">
    <property type="entry name" value="MICROBIAL COLLAGENASE"/>
    <property type="match status" value="1"/>
</dbReference>
<evidence type="ECO:0000256" key="6">
    <source>
        <dbReference type="ARBA" id="ARBA00022670"/>
    </source>
</evidence>
<proteinExistence type="predicted"/>
<keyword evidence="11" id="KW-0482">Metalloprotease</keyword>
<accession>A0A318JDJ5</accession>
<evidence type="ECO:0000259" key="16">
    <source>
        <dbReference type="Pfam" id="PF04151"/>
    </source>
</evidence>
<keyword evidence="10" id="KW-0862">Zinc</keyword>